<keyword evidence="3" id="KW-1185">Reference proteome</keyword>
<dbReference type="Proteomes" id="UP001229244">
    <property type="component" value="Unassembled WGS sequence"/>
</dbReference>
<gene>
    <name evidence="2" type="ORF">J2S73_001587</name>
</gene>
<dbReference type="InterPro" id="IPR016364">
    <property type="entry name" value="Surface_antigen_Rickettsia"/>
</dbReference>
<evidence type="ECO:0000313" key="2">
    <source>
        <dbReference type="EMBL" id="MDQ0315130.1"/>
    </source>
</evidence>
<organism evidence="2 3">
    <name type="scientific">Amorphus orientalis</name>
    <dbReference type="NCBI Taxonomy" id="649198"/>
    <lineage>
        <taxon>Bacteria</taxon>
        <taxon>Pseudomonadati</taxon>
        <taxon>Pseudomonadota</taxon>
        <taxon>Alphaproteobacteria</taxon>
        <taxon>Hyphomicrobiales</taxon>
        <taxon>Amorphaceae</taxon>
        <taxon>Amorphus</taxon>
    </lineage>
</organism>
<accession>A0AAE3VNY6</accession>
<protein>
    <submittedName>
        <fullName evidence="2">Surface antigen</fullName>
    </submittedName>
</protein>
<proteinExistence type="predicted"/>
<dbReference type="PIRSF" id="PIRSF002721">
    <property type="entry name" value="Surface_antigen_Rickettsia"/>
    <property type="match status" value="1"/>
</dbReference>
<dbReference type="InterPro" id="IPR032635">
    <property type="entry name" value="Anti_2"/>
</dbReference>
<dbReference type="RefSeq" id="WP_306884969.1">
    <property type="nucleotide sequence ID" value="NZ_JAUSUL010000002.1"/>
</dbReference>
<feature type="domain" description="Surface antigen" evidence="1">
    <location>
        <begin position="43"/>
        <end position="148"/>
    </location>
</feature>
<sequence>MAIAFASLRSLRQGARTHLCRAAGLLFAAALLSACQTDGSANGGSATADADKVRGSLIVTDQTLGLTDEDRRVALSAEFRALERTPAGAAISWSNPQTEHSGEVLPGPAYQVNAQRCRDYTHTVTAGGEPMRFQATACRAPEGDWLIVT</sequence>
<comment type="caution">
    <text evidence="2">The sequence shown here is derived from an EMBL/GenBank/DDBJ whole genome shotgun (WGS) entry which is preliminary data.</text>
</comment>
<dbReference type="EMBL" id="JAUSUL010000002">
    <property type="protein sequence ID" value="MDQ0315130.1"/>
    <property type="molecule type" value="Genomic_DNA"/>
</dbReference>
<evidence type="ECO:0000259" key="1">
    <source>
        <dbReference type="Pfam" id="PF16998"/>
    </source>
</evidence>
<reference evidence="2" key="1">
    <citation type="submission" date="2023-07" db="EMBL/GenBank/DDBJ databases">
        <title>Genomic Encyclopedia of Type Strains, Phase IV (KMG-IV): sequencing the most valuable type-strain genomes for metagenomic binning, comparative biology and taxonomic classification.</title>
        <authorList>
            <person name="Goeker M."/>
        </authorList>
    </citation>
    <scope>NUCLEOTIDE SEQUENCE</scope>
    <source>
        <strain evidence="2">DSM 21202</strain>
    </source>
</reference>
<dbReference type="Pfam" id="PF16998">
    <property type="entry name" value="17kDa_Anti_2"/>
    <property type="match status" value="1"/>
</dbReference>
<name>A0AAE3VNY6_9HYPH</name>
<evidence type="ECO:0000313" key="3">
    <source>
        <dbReference type="Proteomes" id="UP001229244"/>
    </source>
</evidence>
<dbReference type="AlphaFoldDB" id="A0AAE3VNY6"/>